<gene>
    <name evidence="2" type="ORF">GCM10022210_00860</name>
</gene>
<accession>A0ABP7P088</accession>
<dbReference type="EMBL" id="BAAAZC010000002">
    <property type="protein sequence ID" value="GAA3957512.1"/>
    <property type="molecule type" value="Genomic_DNA"/>
</dbReference>
<feature type="signal peptide" evidence="1">
    <location>
        <begin position="1"/>
        <end position="26"/>
    </location>
</feature>
<dbReference type="Proteomes" id="UP001500742">
    <property type="component" value="Unassembled WGS sequence"/>
</dbReference>
<keyword evidence="3" id="KW-1185">Reference proteome</keyword>
<proteinExistence type="predicted"/>
<sequence>MKPKQTLLLLLVLITTLPLSSFKNRAGDKGVYGFVYVSGTFTDSKHALISRIIYEPPYPDCKDNSFWSHAQSAFGKYLTAYYDNETYSSSSQVVQSKHQNSSRSYLSQKQAQDAMDELVTQEKADGHEVKFTNFAYSCE</sequence>
<name>A0ABP7P088_9SPHI</name>
<evidence type="ECO:0000256" key="1">
    <source>
        <dbReference type="SAM" id="SignalP"/>
    </source>
</evidence>
<reference evidence="3" key="1">
    <citation type="journal article" date="2019" name="Int. J. Syst. Evol. Microbiol.">
        <title>The Global Catalogue of Microorganisms (GCM) 10K type strain sequencing project: providing services to taxonomists for standard genome sequencing and annotation.</title>
        <authorList>
            <consortium name="The Broad Institute Genomics Platform"/>
            <consortium name="The Broad Institute Genome Sequencing Center for Infectious Disease"/>
            <person name="Wu L."/>
            <person name="Ma J."/>
        </authorList>
    </citation>
    <scope>NUCLEOTIDE SEQUENCE [LARGE SCALE GENOMIC DNA]</scope>
    <source>
        <strain evidence="3">JCM 16601</strain>
    </source>
</reference>
<feature type="chain" id="PRO_5047280672" evidence="1">
    <location>
        <begin position="27"/>
        <end position="139"/>
    </location>
</feature>
<dbReference type="RefSeq" id="WP_259092826.1">
    <property type="nucleotide sequence ID" value="NZ_BAAAZC010000002.1"/>
</dbReference>
<evidence type="ECO:0000313" key="2">
    <source>
        <dbReference type="EMBL" id="GAA3957512.1"/>
    </source>
</evidence>
<comment type="caution">
    <text evidence="2">The sequence shown here is derived from an EMBL/GenBank/DDBJ whole genome shotgun (WGS) entry which is preliminary data.</text>
</comment>
<organism evidence="2 3">
    <name type="scientific">Mucilaginibacter dorajii</name>
    <dbReference type="NCBI Taxonomy" id="692994"/>
    <lineage>
        <taxon>Bacteria</taxon>
        <taxon>Pseudomonadati</taxon>
        <taxon>Bacteroidota</taxon>
        <taxon>Sphingobacteriia</taxon>
        <taxon>Sphingobacteriales</taxon>
        <taxon>Sphingobacteriaceae</taxon>
        <taxon>Mucilaginibacter</taxon>
    </lineage>
</organism>
<evidence type="ECO:0000313" key="3">
    <source>
        <dbReference type="Proteomes" id="UP001500742"/>
    </source>
</evidence>
<protein>
    <submittedName>
        <fullName evidence="2">Uncharacterized protein</fullName>
    </submittedName>
</protein>
<keyword evidence="1" id="KW-0732">Signal</keyword>